<dbReference type="AlphaFoldDB" id="A0A1I8BYX8"/>
<keyword evidence="4 5" id="KW-0472">Membrane</keyword>
<dbReference type="GO" id="GO:0031966">
    <property type="term" value="C:mitochondrial membrane"/>
    <property type="evidence" value="ECO:0007669"/>
    <property type="project" value="UniProtKB-SubCell"/>
</dbReference>
<evidence type="ECO:0000256" key="3">
    <source>
        <dbReference type="ARBA" id="ARBA00022989"/>
    </source>
</evidence>
<dbReference type="Pfam" id="PF04588">
    <property type="entry name" value="HIG_1_N"/>
    <property type="match status" value="1"/>
</dbReference>
<keyword evidence="2 5" id="KW-0812">Transmembrane</keyword>
<protein>
    <submittedName>
        <fullName evidence="8">HIG1 domain-containing protein</fullName>
    </submittedName>
</protein>
<feature type="transmembrane region" description="Helical" evidence="5">
    <location>
        <begin position="93"/>
        <end position="114"/>
    </location>
</feature>
<evidence type="ECO:0000256" key="5">
    <source>
        <dbReference type="SAM" id="Phobius"/>
    </source>
</evidence>
<dbReference type="InterPro" id="IPR007667">
    <property type="entry name" value="Hypoxia_induced_domain"/>
</dbReference>
<dbReference type="InterPro" id="IPR050355">
    <property type="entry name" value="RCF1"/>
</dbReference>
<evidence type="ECO:0000256" key="1">
    <source>
        <dbReference type="ARBA" id="ARBA00004325"/>
    </source>
</evidence>
<comment type="subcellular location">
    <subcellularLocation>
        <location evidence="1">Mitochondrion membrane</location>
    </subcellularLocation>
</comment>
<proteinExistence type="predicted"/>
<evidence type="ECO:0000256" key="2">
    <source>
        <dbReference type="ARBA" id="ARBA00022692"/>
    </source>
</evidence>
<dbReference type="PANTHER" id="PTHR12297:SF18">
    <property type="entry name" value="HIG1 DOMAIN FAMILY MEMBER 2A"/>
    <property type="match status" value="1"/>
</dbReference>
<organism evidence="7 8">
    <name type="scientific">Meloidogyne hapla</name>
    <name type="common">Root-knot nematode worm</name>
    <dbReference type="NCBI Taxonomy" id="6305"/>
    <lineage>
        <taxon>Eukaryota</taxon>
        <taxon>Metazoa</taxon>
        <taxon>Ecdysozoa</taxon>
        <taxon>Nematoda</taxon>
        <taxon>Chromadorea</taxon>
        <taxon>Rhabditida</taxon>
        <taxon>Tylenchina</taxon>
        <taxon>Tylenchomorpha</taxon>
        <taxon>Tylenchoidea</taxon>
        <taxon>Meloidogynidae</taxon>
        <taxon>Meloidogyninae</taxon>
        <taxon>Meloidogyne</taxon>
    </lineage>
</organism>
<dbReference type="WBParaSite" id="MhA1_Contig812.frz3.gene16">
    <property type="protein sequence ID" value="MhA1_Contig812.frz3.gene16"/>
    <property type="gene ID" value="MhA1_Contig812.frz3.gene16"/>
</dbReference>
<evidence type="ECO:0000259" key="6">
    <source>
        <dbReference type="PROSITE" id="PS51503"/>
    </source>
</evidence>
<keyword evidence="7" id="KW-1185">Reference proteome</keyword>
<evidence type="ECO:0000313" key="7">
    <source>
        <dbReference type="Proteomes" id="UP000095281"/>
    </source>
</evidence>
<feature type="transmembrane region" description="Helical" evidence="5">
    <location>
        <begin position="126"/>
        <end position="146"/>
    </location>
</feature>
<evidence type="ECO:0000256" key="4">
    <source>
        <dbReference type="ARBA" id="ARBA00023136"/>
    </source>
</evidence>
<accession>A0A1I8BYX8</accession>
<name>A0A1I8BYX8_MELHA</name>
<keyword evidence="3 5" id="KW-1133">Transmembrane helix</keyword>
<feature type="domain" description="HIG1" evidence="6">
    <location>
        <begin position="65"/>
        <end position="156"/>
    </location>
</feature>
<evidence type="ECO:0000313" key="8">
    <source>
        <dbReference type="WBParaSite" id="MhA1_Contig812.frz3.gene16"/>
    </source>
</evidence>
<dbReference type="PANTHER" id="PTHR12297">
    <property type="entry name" value="HYPOXIA-INDUCBILE GENE 1 HIG1 -RELATED"/>
    <property type="match status" value="1"/>
</dbReference>
<reference evidence="8" key="1">
    <citation type="submission" date="2016-11" db="UniProtKB">
        <authorList>
            <consortium name="WormBaseParasite"/>
        </authorList>
    </citation>
    <scope>IDENTIFICATION</scope>
</reference>
<dbReference type="Proteomes" id="UP000095281">
    <property type="component" value="Unplaced"/>
</dbReference>
<dbReference type="GO" id="GO:0097250">
    <property type="term" value="P:mitochondrial respirasome assembly"/>
    <property type="evidence" value="ECO:0007669"/>
    <property type="project" value="TreeGrafter"/>
</dbReference>
<sequence length="159" mass="17825">MSNPVTSTENDTKQFMTWKALTPKKPSTSTSFNTQNNESVTKQKAGYNRIKSNVPMFPADLLQGHSKEQSIGFSGSVPTKFQSFVDKIALNPFIPLGIMATTGFLISMCVASYRKDMQMLQFYMRGRIAAQGFTFAAVGVGVWYLGKYAKEEWDEHLKE</sequence>
<dbReference type="Gene3D" id="6.10.140.1320">
    <property type="match status" value="1"/>
</dbReference>
<dbReference type="PROSITE" id="PS51503">
    <property type="entry name" value="HIG1"/>
    <property type="match status" value="1"/>
</dbReference>